<dbReference type="Pfam" id="PF00117">
    <property type="entry name" value="GATase"/>
    <property type="match status" value="1"/>
</dbReference>
<dbReference type="InterPro" id="IPR017926">
    <property type="entry name" value="GATASE"/>
</dbReference>
<dbReference type="Gene3D" id="3.40.50.880">
    <property type="match status" value="1"/>
</dbReference>
<feature type="domain" description="Glutamine amidotransferase" evidence="1">
    <location>
        <begin position="26"/>
        <end position="188"/>
    </location>
</feature>
<dbReference type="PANTHER" id="PTHR42695:SF5">
    <property type="entry name" value="GLUTAMINE AMIDOTRANSFERASE YLR126C-RELATED"/>
    <property type="match status" value="1"/>
</dbReference>
<dbReference type="GO" id="GO:0005829">
    <property type="term" value="C:cytosol"/>
    <property type="evidence" value="ECO:0007669"/>
    <property type="project" value="TreeGrafter"/>
</dbReference>
<organism evidence="2 3">
    <name type="scientific">Phytomonospora endophytica</name>
    <dbReference type="NCBI Taxonomy" id="714109"/>
    <lineage>
        <taxon>Bacteria</taxon>
        <taxon>Bacillati</taxon>
        <taxon>Actinomycetota</taxon>
        <taxon>Actinomycetes</taxon>
        <taxon>Micromonosporales</taxon>
        <taxon>Micromonosporaceae</taxon>
        <taxon>Phytomonospora</taxon>
    </lineage>
</organism>
<name>A0A841FIE1_9ACTN</name>
<dbReference type="InterPro" id="IPR029062">
    <property type="entry name" value="Class_I_gatase-like"/>
</dbReference>
<proteinExistence type="predicted"/>
<evidence type="ECO:0000313" key="2">
    <source>
        <dbReference type="EMBL" id="MBB6032419.1"/>
    </source>
</evidence>
<dbReference type="CDD" id="cd01741">
    <property type="entry name" value="GATase1_1"/>
    <property type="match status" value="1"/>
</dbReference>
<dbReference type="Proteomes" id="UP000548476">
    <property type="component" value="Unassembled WGS sequence"/>
</dbReference>
<dbReference type="SUPFAM" id="SSF52317">
    <property type="entry name" value="Class I glutamine amidotransferase-like"/>
    <property type="match status" value="1"/>
</dbReference>
<dbReference type="AlphaFoldDB" id="A0A841FIE1"/>
<dbReference type="InterPro" id="IPR044992">
    <property type="entry name" value="ChyE-like"/>
</dbReference>
<dbReference type="GO" id="GO:0016740">
    <property type="term" value="F:transferase activity"/>
    <property type="evidence" value="ECO:0007669"/>
    <property type="project" value="UniProtKB-KW"/>
</dbReference>
<evidence type="ECO:0000259" key="1">
    <source>
        <dbReference type="Pfam" id="PF00117"/>
    </source>
</evidence>
<keyword evidence="2" id="KW-0808">Transferase</keyword>
<evidence type="ECO:0000313" key="3">
    <source>
        <dbReference type="Proteomes" id="UP000548476"/>
    </source>
</evidence>
<keyword evidence="3" id="KW-1185">Reference proteome</keyword>
<protein>
    <submittedName>
        <fullName evidence="2">GMP synthase-like glutamine amidotransferase</fullName>
    </submittedName>
</protein>
<sequence length="247" mass="25950">MGADTRYALVVENDPTCDVRLLGSWLADAGLDLKVVRPYAGETVPEQLEANALIVLGGGQHAYPDSQGHRDAPWLPALDALLRAAVAARVPTLCLGLGSQLLAQALGGRVAPAASPVLGPRLLSRRDAAEYDPLFAAAPMALDVVLSRHDEIITLPPGGTLLAASPYGAIEAFRVGTHAWGMQFHIECDTAMLDRWVSLSGLDPAAAARAVTVLDDVAETWRPVAERFATLALGRIGTGTPLPLLEG</sequence>
<reference evidence="2 3" key="1">
    <citation type="submission" date="2020-08" db="EMBL/GenBank/DDBJ databases">
        <title>Genomic Encyclopedia of Type Strains, Phase IV (KMG-IV): sequencing the most valuable type-strain genomes for metagenomic binning, comparative biology and taxonomic classification.</title>
        <authorList>
            <person name="Goeker M."/>
        </authorList>
    </citation>
    <scope>NUCLEOTIDE SEQUENCE [LARGE SCALE GENOMIC DNA]</scope>
    <source>
        <strain evidence="2 3">YIM 65646</strain>
    </source>
</reference>
<comment type="caution">
    <text evidence="2">The sequence shown here is derived from an EMBL/GenBank/DDBJ whole genome shotgun (WGS) entry which is preliminary data.</text>
</comment>
<dbReference type="EMBL" id="JACHGT010000001">
    <property type="protein sequence ID" value="MBB6032419.1"/>
    <property type="molecule type" value="Genomic_DNA"/>
</dbReference>
<keyword evidence="2" id="KW-0315">Glutamine amidotransferase</keyword>
<dbReference type="PROSITE" id="PS51273">
    <property type="entry name" value="GATASE_TYPE_1"/>
    <property type="match status" value="1"/>
</dbReference>
<gene>
    <name evidence="2" type="ORF">HNR73_000261</name>
</gene>
<dbReference type="PANTHER" id="PTHR42695">
    <property type="entry name" value="GLUTAMINE AMIDOTRANSFERASE YLR126C-RELATED"/>
    <property type="match status" value="1"/>
</dbReference>
<accession>A0A841FIE1</accession>